<evidence type="ECO:0000313" key="3">
    <source>
        <dbReference type="Proteomes" id="UP000324091"/>
    </source>
</evidence>
<proteinExistence type="predicted"/>
<evidence type="ECO:0000256" key="1">
    <source>
        <dbReference type="SAM" id="MobiDB-lite"/>
    </source>
</evidence>
<dbReference type="Proteomes" id="UP000324091">
    <property type="component" value="Chromosome 13"/>
</dbReference>
<comment type="caution">
    <text evidence="2">The sequence shown here is derived from an EMBL/GenBank/DDBJ whole genome shotgun (WGS) entry which is preliminary data.</text>
</comment>
<reference evidence="2 3" key="1">
    <citation type="submission" date="2019-04" db="EMBL/GenBank/DDBJ databases">
        <title>Chromosome genome assembly for Takifugu flavidus.</title>
        <authorList>
            <person name="Xiao S."/>
        </authorList>
    </citation>
    <scope>NUCLEOTIDE SEQUENCE [LARGE SCALE GENOMIC DNA]</scope>
    <source>
        <strain evidence="2">HTHZ2018</strain>
        <tissue evidence="2">Muscle</tissue>
    </source>
</reference>
<feature type="compositionally biased region" description="Basic and acidic residues" evidence="1">
    <location>
        <begin position="162"/>
        <end position="176"/>
    </location>
</feature>
<dbReference type="EMBL" id="RHFK02000005">
    <property type="protein sequence ID" value="TWW75598.1"/>
    <property type="molecule type" value="Genomic_DNA"/>
</dbReference>
<dbReference type="AlphaFoldDB" id="A0A5C6PA49"/>
<feature type="region of interest" description="Disordered" evidence="1">
    <location>
        <begin position="162"/>
        <end position="193"/>
    </location>
</feature>
<feature type="compositionally biased region" description="Basic and acidic residues" evidence="1">
    <location>
        <begin position="114"/>
        <end position="126"/>
    </location>
</feature>
<gene>
    <name evidence="2" type="ORF">D4764_13G0002600</name>
</gene>
<accession>A0A5C6PA49</accession>
<evidence type="ECO:0000313" key="2">
    <source>
        <dbReference type="EMBL" id="TWW75598.1"/>
    </source>
</evidence>
<organism evidence="2 3">
    <name type="scientific">Takifugu flavidus</name>
    <name type="common">sansaifugu</name>
    <dbReference type="NCBI Taxonomy" id="433684"/>
    <lineage>
        <taxon>Eukaryota</taxon>
        <taxon>Metazoa</taxon>
        <taxon>Chordata</taxon>
        <taxon>Craniata</taxon>
        <taxon>Vertebrata</taxon>
        <taxon>Euteleostomi</taxon>
        <taxon>Actinopterygii</taxon>
        <taxon>Neopterygii</taxon>
        <taxon>Teleostei</taxon>
        <taxon>Neoteleostei</taxon>
        <taxon>Acanthomorphata</taxon>
        <taxon>Eupercaria</taxon>
        <taxon>Tetraodontiformes</taxon>
        <taxon>Tetradontoidea</taxon>
        <taxon>Tetraodontidae</taxon>
        <taxon>Takifugu</taxon>
    </lineage>
</organism>
<protein>
    <submittedName>
        <fullName evidence="2">Uncharacterized protein</fullName>
    </submittedName>
</protein>
<keyword evidence="3" id="KW-1185">Reference proteome</keyword>
<feature type="region of interest" description="Disordered" evidence="1">
    <location>
        <begin position="83"/>
        <end position="127"/>
    </location>
</feature>
<name>A0A5C6PA49_9TELE</name>
<feature type="region of interest" description="Disordered" evidence="1">
    <location>
        <begin position="1"/>
        <end position="20"/>
    </location>
</feature>
<sequence>MSLQRQQAKEKKRQKRREEYSRYHAEQCWPKYRLLSRALPLLAWSLLKTHPLLPGNNSPTAGGMELGVCCCLKEYSSGPAMAPWSPADLEAPEPVTQGPKGTNAPCSADPNSQENREAQPKEERDVPTWSCSHPLLIEHLSLLVMDVRRSCSCMSTSVGDTREMKGRRHTAQERGHRAMPKGPGVGTCAEGTH</sequence>